<accession>A0AA38MCN2</accession>
<evidence type="ECO:0000259" key="2">
    <source>
        <dbReference type="PROSITE" id="PS50158"/>
    </source>
</evidence>
<dbReference type="SMART" id="SM00343">
    <property type="entry name" value="ZnF_C2HC"/>
    <property type="match status" value="1"/>
</dbReference>
<dbReference type="Proteomes" id="UP001168821">
    <property type="component" value="Unassembled WGS sequence"/>
</dbReference>
<organism evidence="3 4">
    <name type="scientific">Zophobas morio</name>
    <dbReference type="NCBI Taxonomy" id="2755281"/>
    <lineage>
        <taxon>Eukaryota</taxon>
        <taxon>Metazoa</taxon>
        <taxon>Ecdysozoa</taxon>
        <taxon>Arthropoda</taxon>
        <taxon>Hexapoda</taxon>
        <taxon>Insecta</taxon>
        <taxon>Pterygota</taxon>
        <taxon>Neoptera</taxon>
        <taxon>Endopterygota</taxon>
        <taxon>Coleoptera</taxon>
        <taxon>Polyphaga</taxon>
        <taxon>Cucujiformia</taxon>
        <taxon>Tenebrionidae</taxon>
        <taxon>Zophobas</taxon>
    </lineage>
</organism>
<keyword evidence="1" id="KW-0862">Zinc</keyword>
<dbReference type="AlphaFoldDB" id="A0AA38MCN2"/>
<dbReference type="GO" id="GO:0008270">
    <property type="term" value="F:zinc ion binding"/>
    <property type="evidence" value="ECO:0007669"/>
    <property type="project" value="UniProtKB-KW"/>
</dbReference>
<evidence type="ECO:0000313" key="4">
    <source>
        <dbReference type="Proteomes" id="UP001168821"/>
    </source>
</evidence>
<evidence type="ECO:0000256" key="1">
    <source>
        <dbReference type="PROSITE-ProRule" id="PRU00047"/>
    </source>
</evidence>
<sequence>MYELPSPTTVSSVIKTLGYKPVSPVSFLRAGIQNEEYSHVLSFRRQIFVTPDESINLPSSLVIQHDGTNYRIFLTYDDQTCFKCHLTGHIASQCTSQPQEITDANILNKPTPTITIVHDEVTSRNANAPTNETMETEHVPEKGRPTLKYPQTKNQVLPLSHLRLNIRSLAVKTVLLIEHLKRLEQVIPPRV</sequence>
<dbReference type="SUPFAM" id="SSF57756">
    <property type="entry name" value="Retrovirus zinc finger-like domains"/>
    <property type="match status" value="1"/>
</dbReference>
<dbReference type="EMBL" id="JALNTZ010000005">
    <property type="protein sequence ID" value="KAJ3651459.1"/>
    <property type="molecule type" value="Genomic_DNA"/>
</dbReference>
<keyword evidence="4" id="KW-1185">Reference proteome</keyword>
<dbReference type="InterPro" id="IPR001878">
    <property type="entry name" value="Znf_CCHC"/>
</dbReference>
<keyword evidence="1" id="KW-0863">Zinc-finger</keyword>
<protein>
    <recommendedName>
        <fullName evidence="2">CCHC-type domain-containing protein</fullName>
    </recommendedName>
</protein>
<dbReference type="Gene3D" id="4.10.60.10">
    <property type="entry name" value="Zinc finger, CCHC-type"/>
    <property type="match status" value="1"/>
</dbReference>
<dbReference type="InterPro" id="IPR036875">
    <property type="entry name" value="Znf_CCHC_sf"/>
</dbReference>
<evidence type="ECO:0000313" key="3">
    <source>
        <dbReference type="EMBL" id="KAJ3651459.1"/>
    </source>
</evidence>
<keyword evidence="1" id="KW-0479">Metal-binding</keyword>
<reference evidence="3" key="1">
    <citation type="journal article" date="2023" name="G3 (Bethesda)">
        <title>Whole genome assemblies of Zophobas morio and Tenebrio molitor.</title>
        <authorList>
            <person name="Kaur S."/>
            <person name="Stinson S.A."/>
            <person name="diCenzo G.C."/>
        </authorList>
    </citation>
    <scope>NUCLEOTIDE SEQUENCE</scope>
    <source>
        <strain evidence="3">QUZm001</strain>
    </source>
</reference>
<feature type="domain" description="CCHC-type" evidence="2">
    <location>
        <begin position="81"/>
        <end position="96"/>
    </location>
</feature>
<proteinExistence type="predicted"/>
<gene>
    <name evidence="3" type="ORF">Zmor_017500</name>
</gene>
<dbReference type="GO" id="GO:0003676">
    <property type="term" value="F:nucleic acid binding"/>
    <property type="evidence" value="ECO:0007669"/>
    <property type="project" value="InterPro"/>
</dbReference>
<name>A0AA38MCN2_9CUCU</name>
<comment type="caution">
    <text evidence="3">The sequence shown here is derived from an EMBL/GenBank/DDBJ whole genome shotgun (WGS) entry which is preliminary data.</text>
</comment>
<dbReference type="PROSITE" id="PS50158">
    <property type="entry name" value="ZF_CCHC"/>
    <property type="match status" value="1"/>
</dbReference>